<dbReference type="Proteomes" id="UP000307720">
    <property type="component" value="Unassembled WGS sequence"/>
</dbReference>
<reference evidence="1" key="1">
    <citation type="submission" date="2019-04" db="EMBL/GenBank/DDBJ databases">
        <title>Microbes associate with the intestines of laboratory mice.</title>
        <authorList>
            <person name="Navarre W."/>
            <person name="Wong E."/>
            <person name="Huang K."/>
            <person name="Tropini C."/>
            <person name="Ng K."/>
            <person name="Yu B."/>
        </authorList>
    </citation>
    <scope>NUCLEOTIDE SEQUENCE</scope>
    <source>
        <strain evidence="1">NM72_1-8</strain>
    </source>
</reference>
<proteinExistence type="predicted"/>
<evidence type="ECO:0000313" key="2">
    <source>
        <dbReference type="Proteomes" id="UP000307720"/>
    </source>
</evidence>
<name>A0AC61R0S4_9FIRM</name>
<dbReference type="EMBL" id="SRZB01000007">
    <property type="protein sequence ID" value="TGX99507.1"/>
    <property type="molecule type" value="Genomic_DNA"/>
</dbReference>
<keyword evidence="2" id="KW-1185">Reference proteome</keyword>
<protein>
    <submittedName>
        <fullName evidence="1">Uncharacterized protein</fullName>
    </submittedName>
</protein>
<evidence type="ECO:0000313" key="1">
    <source>
        <dbReference type="EMBL" id="TGX99507.1"/>
    </source>
</evidence>
<accession>A0AC61R0S4</accession>
<comment type="caution">
    <text evidence="1">The sequence shown here is derived from an EMBL/GenBank/DDBJ whole genome shotgun (WGS) entry which is preliminary data.</text>
</comment>
<organism evidence="1 2">
    <name type="scientific">Hominisplanchenecus murintestinalis</name>
    <dbReference type="NCBI Taxonomy" id="2941517"/>
    <lineage>
        <taxon>Bacteria</taxon>
        <taxon>Bacillati</taxon>
        <taxon>Bacillota</taxon>
        <taxon>Clostridia</taxon>
        <taxon>Lachnospirales</taxon>
        <taxon>Lachnospiraceae</taxon>
        <taxon>Hominisplanchenecus</taxon>
    </lineage>
</organism>
<gene>
    <name evidence="1" type="ORF">E5357_05435</name>
</gene>
<sequence length="267" mass="30318">MLEIMQQNVLLYGIAVLGIWGVASQIILRIVYDKLIHDMEKPAFAKGKYVKHLKQKYNVYKRIQSGADNVNIFIQKSLMEYKFLGMNLHTWRRMGGAVFVLCAVVGAVGWYFAGTLQLAEEIRQNYLWAVLASALLIAGAYGVTDTGYRRKYLETGLRSLFSGSSAQTIQTADLPEQRTEAVKEEVKPERKPFPIRASSEKKKRGKSMETKAQRDKRELKENLAKLKEGAAETAAAEGSRKRNTEILQQMDPAEQERVIREVLKEFL</sequence>